<evidence type="ECO:0000313" key="8">
    <source>
        <dbReference type="EMBL" id="CAA2962121.1"/>
    </source>
</evidence>
<dbReference type="PANTHER" id="PTHR11662">
    <property type="entry name" value="SOLUTE CARRIER FAMILY 17"/>
    <property type="match status" value="1"/>
</dbReference>
<feature type="transmembrane region" description="Helical" evidence="7">
    <location>
        <begin position="357"/>
        <end position="381"/>
    </location>
</feature>
<feature type="transmembrane region" description="Helical" evidence="7">
    <location>
        <begin position="260"/>
        <end position="282"/>
    </location>
</feature>
<evidence type="ECO:0000256" key="5">
    <source>
        <dbReference type="ARBA" id="ARBA00024362"/>
    </source>
</evidence>
<dbReference type="InterPro" id="IPR011701">
    <property type="entry name" value="MFS"/>
</dbReference>
<dbReference type="InterPro" id="IPR050382">
    <property type="entry name" value="MFS_Na/Anion_cotransporter"/>
</dbReference>
<keyword evidence="4 7" id="KW-0472">Membrane</keyword>
<dbReference type="Proteomes" id="UP000594638">
    <property type="component" value="Unassembled WGS sequence"/>
</dbReference>
<keyword evidence="3 7" id="KW-1133">Transmembrane helix</keyword>
<reference evidence="8 9" key="1">
    <citation type="submission" date="2019-12" db="EMBL/GenBank/DDBJ databases">
        <authorList>
            <person name="Alioto T."/>
            <person name="Alioto T."/>
            <person name="Gomez Garrido J."/>
        </authorList>
    </citation>
    <scope>NUCLEOTIDE SEQUENCE [LARGE SCALE GENOMIC DNA]</scope>
</reference>
<protein>
    <submittedName>
        <fullName evidence="8">Inorganic phosphate cotransporter isoform X1</fullName>
    </submittedName>
</protein>
<dbReference type="Gramene" id="OE9A067070T1">
    <property type="protein sequence ID" value="OE9A067070C1"/>
    <property type="gene ID" value="OE9A067070"/>
</dbReference>
<proteinExistence type="inferred from homology"/>
<accession>A0A8S0Q7E7</accession>
<evidence type="ECO:0000256" key="6">
    <source>
        <dbReference type="ARBA" id="ARBA00044504"/>
    </source>
</evidence>
<evidence type="ECO:0000256" key="3">
    <source>
        <dbReference type="ARBA" id="ARBA00022989"/>
    </source>
</evidence>
<feature type="transmembrane region" description="Helical" evidence="7">
    <location>
        <begin position="140"/>
        <end position="163"/>
    </location>
</feature>
<feature type="transmembrane region" description="Helical" evidence="7">
    <location>
        <begin position="203"/>
        <end position="221"/>
    </location>
</feature>
<name>A0A8S0Q7E7_OLEEU</name>
<dbReference type="GO" id="GO:0022857">
    <property type="term" value="F:transmembrane transporter activity"/>
    <property type="evidence" value="ECO:0007669"/>
    <property type="project" value="InterPro"/>
</dbReference>
<dbReference type="SUPFAM" id="SSF103473">
    <property type="entry name" value="MFS general substrate transporter"/>
    <property type="match status" value="1"/>
</dbReference>
<feature type="transmembrane region" description="Helical" evidence="7">
    <location>
        <begin position="114"/>
        <end position="134"/>
    </location>
</feature>
<dbReference type="InterPro" id="IPR036259">
    <property type="entry name" value="MFS_trans_sf"/>
</dbReference>
<dbReference type="PANTHER" id="PTHR11662:SF399">
    <property type="entry name" value="FI19708P1-RELATED"/>
    <property type="match status" value="1"/>
</dbReference>
<dbReference type="GO" id="GO:0006820">
    <property type="term" value="P:monoatomic anion transport"/>
    <property type="evidence" value="ECO:0007669"/>
    <property type="project" value="TreeGrafter"/>
</dbReference>
<keyword evidence="9" id="KW-1185">Reference proteome</keyword>
<evidence type="ECO:0000256" key="1">
    <source>
        <dbReference type="ARBA" id="ARBA00004141"/>
    </source>
</evidence>
<comment type="subcellular location">
    <subcellularLocation>
        <location evidence="1">Membrane</location>
        <topology evidence="1">Multi-pass membrane protein</topology>
    </subcellularLocation>
</comment>
<feature type="transmembrane region" description="Helical" evidence="7">
    <location>
        <begin position="175"/>
        <end position="197"/>
    </location>
</feature>
<keyword evidence="2 7" id="KW-0812">Transmembrane</keyword>
<organism evidence="8 9">
    <name type="scientific">Olea europaea subsp. europaea</name>
    <dbReference type="NCBI Taxonomy" id="158383"/>
    <lineage>
        <taxon>Eukaryota</taxon>
        <taxon>Viridiplantae</taxon>
        <taxon>Streptophyta</taxon>
        <taxon>Embryophyta</taxon>
        <taxon>Tracheophyta</taxon>
        <taxon>Spermatophyta</taxon>
        <taxon>Magnoliopsida</taxon>
        <taxon>eudicotyledons</taxon>
        <taxon>Gunneridae</taxon>
        <taxon>Pentapetalae</taxon>
        <taxon>asterids</taxon>
        <taxon>lamiids</taxon>
        <taxon>Lamiales</taxon>
        <taxon>Oleaceae</taxon>
        <taxon>Oleeae</taxon>
        <taxon>Olea</taxon>
    </lineage>
</organism>
<dbReference type="Pfam" id="PF07690">
    <property type="entry name" value="MFS_1"/>
    <property type="match status" value="1"/>
</dbReference>
<comment type="caution">
    <text evidence="8">The sequence shown here is derived from an EMBL/GenBank/DDBJ whole genome shotgun (WGS) entry which is preliminary data.</text>
</comment>
<feature type="transmembrane region" description="Helical" evidence="7">
    <location>
        <begin position="393"/>
        <end position="416"/>
    </location>
</feature>
<evidence type="ECO:0000256" key="2">
    <source>
        <dbReference type="ARBA" id="ARBA00022692"/>
    </source>
</evidence>
<comment type="similarity">
    <text evidence="5">Belongs to the major facilitator superfamily. Sodium/anion cotransporter (TC 2.A.1.14) family.</text>
</comment>
<dbReference type="OrthoDB" id="6434013at2759"/>
<dbReference type="Gene3D" id="1.20.1250.20">
    <property type="entry name" value="MFS general substrate transporter like domains"/>
    <property type="match status" value="2"/>
</dbReference>
<dbReference type="AlphaFoldDB" id="A0A8S0Q7E7"/>
<feature type="transmembrane region" description="Helical" evidence="7">
    <location>
        <begin position="428"/>
        <end position="448"/>
    </location>
</feature>
<evidence type="ECO:0000313" key="9">
    <source>
        <dbReference type="Proteomes" id="UP000594638"/>
    </source>
</evidence>
<comment type="similarity">
    <text evidence="6">Belongs to the major facilitator superfamily. Phosphate:H(+) symporter (TC 2.A.1.9) family.</text>
</comment>
<gene>
    <name evidence="8" type="ORF">OLEA9_A067070</name>
</gene>
<evidence type="ECO:0000256" key="7">
    <source>
        <dbReference type="SAM" id="Phobius"/>
    </source>
</evidence>
<sequence length="471" mass="52361">MGKRLMVQSKVSADSNNSYTILFHMTTDYSSHNLGGISKIIINTAEQDTNVTAGTTAPKFTPEQLSTVDDEASQEDKFMWSPKEQSMVKGGFYYSYFLFMVLGGRISELYGAKYVLLLGVAGSAIINLATPWIARYNLGLLVASQVLMGALQSSVVPSMYPLMNRWLTLNEASSYAPMLRMSIQLGQMVVSIVFGLIPRWPNVFYVVGGIGCIWSIIWLVVATSDPSSNRWVSEQELAHILRDKKREEDVSDKSKIKIPWLRIITSPSVIGFILVKTLYNLWNYFIAVELPSYLKHVHHTSEQTVAVLFFVGWFAKYMVEKKPFGLSKTYTRKFFESIGTFGSEGLLLLLIPSGHNLTYITVDLLLMGLVSMFVAGGDSVLAYDLSEEYSTTIVAIATCVANTSGFIVPTITGFMLGSEGGSQTRWNYVIALIAVADILGGLLFCLLVKAKPINFEQHEEEKFESTKVIVY</sequence>
<evidence type="ECO:0000256" key="4">
    <source>
        <dbReference type="ARBA" id="ARBA00023136"/>
    </source>
</evidence>
<dbReference type="EMBL" id="CACTIH010000750">
    <property type="protein sequence ID" value="CAA2962121.1"/>
    <property type="molecule type" value="Genomic_DNA"/>
</dbReference>
<dbReference type="GO" id="GO:0016020">
    <property type="term" value="C:membrane"/>
    <property type="evidence" value="ECO:0007669"/>
    <property type="project" value="UniProtKB-SubCell"/>
</dbReference>